<accession>A0A1G1YXZ0</accession>
<dbReference type="CDD" id="cd06223">
    <property type="entry name" value="PRTases_typeI"/>
    <property type="match status" value="1"/>
</dbReference>
<dbReference type="AlphaFoldDB" id="A0A1G1YXZ0"/>
<dbReference type="Pfam" id="PF00156">
    <property type="entry name" value="Pribosyltran"/>
    <property type="match status" value="1"/>
</dbReference>
<comment type="similarity">
    <text evidence="1">Belongs to the ComF/GntX family.</text>
</comment>
<dbReference type="InterPro" id="IPR000836">
    <property type="entry name" value="PRTase_dom"/>
</dbReference>
<evidence type="ECO:0000256" key="1">
    <source>
        <dbReference type="ARBA" id="ARBA00008007"/>
    </source>
</evidence>
<evidence type="ECO:0000313" key="3">
    <source>
        <dbReference type="EMBL" id="OGY57222.1"/>
    </source>
</evidence>
<dbReference type="InterPro" id="IPR051910">
    <property type="entry name" value="ComF/GntX_DNA_util-trans"/>
</dbReference>
<proteinExistence type="inferred from homology"/>
<dbReference type="PANTHER" id="PTHR47505:SF1">
    <property type="entry name" value="DNA UTILIZATION PROTEIN YHGH"/>
    <property type="match status" value="1"/>
</dbReference>
<dbReference type="Gene3D" id="3.40.50.2020">
    <property type="match status" value="1"/>
</dbReference>
<organism evidence="3 4">
    <name type="scientific">Candidatus Colwellbacteria bacterium RBG_13_48_8</name>
    <dbReference type="NCBI Taxonomy" id="1797685"/>
    <lineage>
        <taxon>Bacteria</taxon>
        <taxon>Candidatus Colwelliibacteriota</taxon>
    </lineage>
</organism>
<dbReference type="InterPro" id="IPR029057">
    <property type="entry name" value="PRTase-like"/>
</dbReference>
<dbReference type="EMBL" id="MHIT01000002">
    <property type="protein sequence ID" value="OGY57222.1"/>
    <property type="molecule type" value="Genomic_DNA"/>
</dbReference>
<evidence type="ECO:0000259" key="2">
    <source>
        <dbReference type="Pfam" id="PF00156"/>
    </source>
</evidence>
<evidence type="ECO:0000313" key="4">
    <source>
        <dbReference type="Proteomes" id="UP000177062"/>
    </source>
</evidence>
<dbReference type="SUPFAM" id="SSF53271">
    <property type="entry name" value="PRTase-like"/>
    <property type="match status" value="1"/>
</dbReference>
<dbReference type="Proteomes" id="UP000177062">
    <property type="component" value="Unassembled WGS sequence"/>
</dbReference>
<protein>
    <recommendedName>
        <fullName evidence="2">Phosphoribosyltransferase domain-containing protein</fullName>
    </recommendedName>
</protein>
<gene>
    <name evidence="3" type="ORF">A2Y84_00185</name>
</gene>
<dbReference type="PANTHER" id="PTHR47505">
    <property type="entry name" value="DNA UTILIZATION PROTEIN YHGH"/>
    <property type="match status" value="1"/>
</dbReference>
<reference evidence="3 4" key="1">
    <citation type="journal article" date="2016" name="Nat. Commun.">
        <title>Thousands of microbial genomes shed light on interconnected biogeochemical processes in an aquifer system.</title>
        <authorList>
            <person name="Anantharaman K."/>
            <person name="Brown C.T."/>
            <person name="Hug L.A."/>
            <person name="Sharon I."/>
            <person name="Castelle C.J."/>
            <person name="Probst A.J."/>
            <person name="Thomas B.C."/>
            <person name="Singh A."/>
            <person name="Wilkins M.J."/>
            <person name="Karaoz U."/>
            <person name="Brodie E.L."/>
            <person name="Williams K.H."/>
            <person name="Hubbard S.S."/>
            <person name="Banfield J.F."/>
        </authorList>
    </citation>
    <scope>NUCLEOTIDE SEQUENCE [LARGE SCALE GENOMIC DNA]</scope>
</reference>
<sequence length="229" mass="25720">MKLINKIWNVCLDALLPPICLCCRSHLGTEIEKENSLCENCFGQIKVYQNIFYINPRDRLLAVGPYDNAPLRELIHGLKYKHLLTIKKPLGKLIRQYLNNVNAEGVIDRGAVVGPIPLHFFRHRQRGFNQAELIANIVAEQLKLTTDNKVLKRIKSTKQQVNIKGNEKRLENVRGCFALAPGAAEKIRGKEVVLVDDVYTSGATVREAIVTLRRAGIKEISVFVLAKAG</sequence>
<comment type="caution">
    <text evidence="3">The sequence shown here is derived from an EMBL/GenBank/DDBJ whole genome shotgun (WGS) entry which is preliminary data.</text>
</comment>
<name>A0A1G1YXZ0_9BACT</name>
<feature type="domain" description="Phosphoribosyltransferase" evidence="2">
    <location>
        <begin position="132"/>
        <end position="227"/>
    </location>
</feature>